<reference evidence="1 2" key="1">
    <citation type="journal article" date="2013" name="Genome Announc.">
        <title>Draft Genome Sequence of Indibacter alkaliphilus Strain LW1T, Isolated from Lonar Lake, a Haloalkaline Lake in the Buldana District of Maharashtra, India.</title>
        <authorList>
            <person name="Singh A."/>
            <person name="Kumar Jangir P."/>
            <person name="Sharma R."/>
            <person name="Singh A."/>
            <person name="Kumar Pinnaka A."/>
            <person name="Shivaji S."/>
        </authorList>
    </citation>
    <scope>NUCLEOTIDE SEQUENCE [LARGE SCALE GENOMIC DNA]</scope>
    <source>
        <strain evidence="2">CCUG 57479 / KCTC 22604 / LW1</strain>
    </source>
</reference>
<evidence type="ECO:0000313" key="1">
    <source>
        <dbReference type="EMBL" id="EOZ98739.1"/>
    </source>
</evidence>
<gene>
    <name evidence="1" type="ORF">A33Q_1393</name>
</gene>
<dbReference type="STRING" id="1189612.A33Q_1393"/>
<keyword evidence="2" id="KW-1185">Reference proteome</keyword>
<dbReference type="EMBL" id="ALWO02000023">
    <property type="protein sequence ID" value="EOZ98739.1"/>
    <property type="molecule type" value="Genomic_DNA"/>
</dbReference>
<comment type="caution">
    <text evidence="1">The sequence shown here is derived from an EMBL/GenBank/DDBJ whole genome shotgun (WGS) entry which is preliminary data.</text>
</comment>
<organism evidence="1 2">
    <name type="scientific">Indibacter alkaliphilus (strain CCUG 57479 / KCTC 22604 / LW1)</name>
    <dbReference type="NCBI Taxonomy" id="1189612"/>
    <lineage>
        <taxon>Bacteria</taxon>
        <taxon>Pseudomonadati</taxon>
        <taxon>Bacteroidota</taxon>
        <taxon>Cytophagia</taxon>
        <taxon>Cytophagales</taxon>
        <taxon>Cyclobacteriaceae</taxon>
    </lineage>
</organism>
<accession>S2DI97</accession>
<proteinExistence type="predicted"/>
<protein>
    <submittedName>
        <fullName evidence="1">Uncharacterized protein</fullName>
    </submittedName>
</protein>
<sequence length="45" mass="5249">MPVKLILGRTLNCPVHPSQHMDRVFPACLKWYRFTGNEAISFFIN</sequence>
<dbReference type="AlphaFoldDB" id="S2DI97"/>
<name>S2DI97_INDAL</name>
<dbReference type="Proteomes" id="UP000006073">
    <property type="component" value="Unassembled WGS sequence"/>
</dbReference>
<evidence type="ECO:0000313" key="2">
    <source>
        <dbReference type="Proteomes" id="UP000006073"/>
    </source>
</evidence>